<dbReference type="OrthoDB" id="7340718at2"/>
<gene>
    <name evidence="1" type="ORF">AOE01nite_31710</name>
</gene>
<organism evidence="1 2">
    <name type="scientific">Acetobacter oeni</name>
    <dbReference type="NCBI Taxonomy" id="304077"/>
    <lineage>
        <taxon>Bacteria</taxon>
        <taxon>Pseudomonadati</taxon>
        <taxon>Pseudomonadota</taxon>
        <taxon>Alphaproteobacteria</taxon>
        <taxon>Acetobacterales</taxon>
        <taxon>Acetobacteraceae</taxon>
        <taxon>Acetobacter</taxon>
    </lineage>
</organism>
<dbReference type="Proteomes" id="UP000321746">
    <property type="component" value="Unassembled WGS sequence"/>
</dbReference>
<evidence type="ECO:0000313" key="2">
    <source>
        <dbReference type="Proteomes" id="UP000321746"/>
    </source>
</evidence>
<comment type="caution">
    <text evidence="1">The sequence shown here is derived from an EMBL/GenBank/DDBJ whole genome shotgun (WGS) entry which is preliminary data.</text>
</comment>
<protein>
    <submittedName>
        <fullName evidence="1">Uncharacterized protein</fullName>
    </submittedName>
</protein>
<dbReference type="EMBL" id="BJYG01000062">
    <property type="protein sequence ID" value="GEN64947.1"/>
    <property type="molecule type" value="Genomic_DNA"/>
</dbReference>
<evidence type="ECO:0000313" key="1">
    <source>
        <dbReference type="EMBL" id="GEN64947.1"/>
    </source>
</evidence>
<name>A0A511XPT1_9PROT</name>
<dbReference type="AlphaFoldDB" id="A0A511XPT1"/>
<proteinExistence type="predicted"/>
<accession>A0A511XPT1</accession>
<keyword evidence="2" id="KW-1185">Reference proteome</keyword>
<reference evidence="1 2" key="1">
    <citation type="submission" date="2019-07" db="EMBL/GenBank/DDBJ databases">
        <title>Whole genome shotgun sequence of Acetobacter oeni NBRC 105207.</title>
        <authorList>
            <person name="Hosoyama A."/>
            <person name="Uohara A."/>
            <person name="Ohji S."/>
            <person name="Ichikawa N."/>
        </authorList>
    </citation>
    <scope>NUCLEOTIDE SEQUENCE [LARGE SCALE GENOMIC DNA]</scope>
    <source>
        <strain evidence="1 2">NBRC 105207</strain>
    </source>
</reference>
<sequence length="333" mass="36602">MTTSTQEQGRLDAAGVVARIIASELTTPVPEVVTALVETLIAGARPLGVLFYGSVVRVVSSGDAAADPSLLSEGVLDFYVIVEHQADWPRGRLARVANAILPPNVEYHEQMIDGLMLRAKVAILSLRQFRRLTRSGSRDTSVWARFSQPVRLVWVRDADAADAILRCVVRAVGTAAFWAARLGPDRGVPDTYWDALYRQTYGAELRVETKDRPRQLIGGEEERFRRLLTASWAAGGLIGAAQENGELAPAVSAAGRSSALRRWRTRLRLGRPLNVARLMKAAFTFAGGARYLVWKIERHSGVRVPLTPFAERHPLLSAPAVVFRLMRAGVFSR</sequence>